<dbReference type="GO" id="GO:0051539">
    <property type="term" value="F:4 iron, 4 sulfur cluster binding"/>
    <property type="evidence" value="ECO:0007669"/>
    <property type="project" value="UniProtKB-UniRule"/>
</dbReference>
<dbReference type="SUPFAM" id="SSF48150">
    <property type="entry name" value="DNA-glycosylase"/>
    <property type="match status" value="1"/>
</dbReference>
<evidence type="ECO:0000256" key="8">
    <source>
        <dbReference type="ARBA" id="ARBA00022763"/>
    </source>
</evidence>
<organism evidence="16 17">
    <name type="scientific">Fulvivirga sediminis</name>
    <dbReference type="NCBI Taxonomy" id="2803949"/>
    <lineage>
        <taxon>Bacteria</taxon>
        <taxon>Pseudomonadati</taxon>
        <taxon>Bacteroidota</taxon>
        <taxon>Cytophagia</taxon>
        <taxon>Cytophagales</taxon>
        <taxon>Fulvivirgaceae</taxon>
        <taxon>Fulvivirga</taxon>
    </lineage>
</organism>
<dbReference type="InterPro" id="IPR023170">
    <property type="entry name" value="HhH_base_excis_C"/>
</dbReference>
<dbReference type="Proteomes" id="UP000659388">
    <property type="component" value="Unassembled WGS sequence"/>
</dbReference>
<keyword evidence="8 14" id="KW-0227">DNA damage</keyword>
<dbReference type="GO" id="GO:0046872">
    <property type="term" value="F:metal ion binding"/>
    <property type="evidence" value="ECO:0007669"/>
    <property type="project" value="UniProtKB-UniRule"/>
</dbReference>
<accession>A0A937K0N5</accession>
<dbReference type="EC" id="3.2.2.31" evidence="4 14"/>
<dbReference type="PANTHER" id="PTHR42944">
    <property type="entry name" value="ADENINE DNA GLYCOSYLASE"/>
    <property type="match status" value="1"/>
</dbReference>
<comment type="function">
    <text evidence="2">Adenine glycosylase active on G-A mispairs. MutY also corrects error-prone DNA synthesis past GO lesions which are due to the oxidatively damaged form of guanine: 7,8-dihydro-8-oxoguanine (8-oxo-dGTP).</text>
</comment>
<evidence type="ECO:0000256" key="2">
    <source>
        <dbReference type="ARBA" id="ARBA00002933"/>
    </source>
</evidence>
<gene>
    <name evidence="16" type="primary">mutY</name>
    <name evidence="16" type="ORF">JL102_16765</name>
</gene>
<reference evidence="16" key="1">
    <citation type="submission" date="2021-01" db="EMBL/GenBank/DDBJ databases">
        <title>Fulvivirga kasyanovii gen. nov., sp nov., a novel member of the phylum Bacteroidetes isolated from seawater in a mussel farm.</title>
        <authorList>
            <person name="Zhao L.-H."/>
            <person name="Wang Z.-J."/>
        </authorList>
    </citation>
    <scope>NUCLEOTIDE SEQUENCE</scope>
    <source>
        <strain evidence="16">2943</strain>
    </source>
</reference>
<comment type="caution">
    <text evidence="16">The sequence shown here is derived from an EMBL/GenBank/DDBJ whole genome shotgun (WGS) entry which is preliminary data.</text>
</comment>
<evidence type="ECO:0000259" key="15">
    <source>
        <dbReference type="SMART" id="SM00478"/>
    </source>
</evidence>
<comment type="catalytic activity">
    <reaction evidence="1 14">
        <text>Hydrolyzes free adenine bases from 7,8-dihydro-8-oxoguanine:adenine mismatched double-stranded DNA, leaving an apurinic site.</text>
        <dbReference type="EC" id="3.2.2.31"/>
    </reaction>
</comment>
<dbReference type="Pfam" id="PF14815">
    <property type="entry name" value="NUDIX_4"/>
    <property type="match status" value="1"/>
</dbReference>
<dbReference type="InterPro" id="IPR003265">
    <property type="entry name" value="HhH-GPD_domain"/>
</dbReference>
<dbReference type="InterPro" id="IPR015797">
    <property type="entry name" value="NUDIX_hydrolase-like_dom_sf"/>
</dbReference>
<dbReference type="InterPro" id="IPR004035">
    <property type="entry name" value="Endouclease-III_FeS-bd_BS"/>
</dbReference>
<dbReference type="GO" id="GO:0034039">
    <property type="term" value="F:8-oxo-7,8-dihydroguanine DNA N-glycosylase activity"/>
    <property type="evidence" value="ECO:0007669"/>
    <property type="project" value="TreeGrafter"/>
</dbReference>
<dbReference type="FunFam" id="1.10.340.30:FF:000002">
    <property type="entry name" value="Adenine DNA glycosylase"/>
    <property type="match status" value="1"/>
</dbReference>
<dbReference type="GO" id="GO:0032357">
    <property type="term" value="F:oxidized purine DNA binding"/>
    <property type="evidence" value="ECO:0007669"/>
    <property type="project" value="TreeGrafter"/>
</dbReference>
<dbReference type="CDD" id="cd00056">
    <property type="entry name" value="ENDO3c"/>
    <property type="match status" value="1"/>
</dbReference>
<comment type="cofactor">
    <cofactor evidence="14">
        <name>[4Fe-4S] cluster</name>
        <dbReference type="ChEBI" id="CHEBI:49883"/>
    </cofactor>
    <text evidence="14">Binds 1 [4Fe-4S] cluster.</text>
</comment>
<dbReference type="PROSITE" id="PS00764">
    <property type="entry name" value="ENDONUCLEASE_III_1"/>
    <property type="match status" value="1"/>
</dbReference>
<keyword evidence="9" id="KW-0378">Hydrolase</keyword>
<evidence type="ECO:0000256" key="12">
    <source>
        <dbReference type="ARBA" id="ARBA00023204"/>
    </source>
</evidence>
<dbReference type="InterPro" id="IPR005760">
    <property type="entry name" value="A/G_AdeGlyc_MutY"/>
</dbReference>
<dbReference type="NCBIfam" id="TIGR01084">
    <property type="entry name" value="mutY"/>
    <property type="match status" value="1"/>
</dbReference>
<sequence length="358" mass="41723">MDNNNAFSEKLVTWYEENARDLPWRQTTDPYRIWLSEIILQQTRVIQGLPYYEKFVENFENVSELASADEQTVLRLWQGLGYYSRARNLHKCAKEIDKKFEKNFPKDSKSLIKLPGIGKYTSAAIASFAFKEKVPVIDGNVYRVLARVFGLDADIASGSGQKKFEELAWELIPDKNPDTYNQAIMEFGALHCTPKSPACENCIFRLECSAFQNDRQDALPVKTKKVKVKKRYFNYIVFITDEREMILNKREGADIWAGLYDYPLMETSDFLVLEDLISKSEMVSKLQPYIMSVEVSKDYKHVLTHRHIYARFFTFKLNITTEVKDLLLDENLIFYNEEEVNDLPKPVLVSRYLNDAIF</sequence>
<dbReference type="InterPro" id="IPR011257">
    <property type="entry name" value="DNA_glycosylase"/>
</dbReference>
<evidence type="ECO:0000256" key="14">
    <source>
        <dbReference type="RuleBase" id="RU365096"/>
    </source>
</evidence>
<keyword evidence="10 14" id="KW-0408">Iron</keyword>
<keyword evidence="17" id="KW-1185">Reference proteome</keyword>
<name>A0A937K0N5_9BACT</name>
<evidence type="ECO:0000256" key="3">
    <source>
        <dbReference type="ARBA" id="ARBA00008343"/>
    </source>
</evidence>
<dbReference type="SMART" id="SM00478">
    <property type="entry name" value="ENDO3c"/>
    <property type="match status" value="1"/>
</dbReference>
<dbReference type="InterPro" id="IPR029119">
    <property type="entry name" value="MutY_C"/>
</dbReference>
<dbReference type="Gene3D" id="1.10.1670.10">
    <property type="entry name" value="Helix-hairpin-Helix base-excision DNA repair enzymes (C-terminal)"/>
    <property type="match status" value="1"/>
</dbReference>
<protein>
    <recommendedName>
        <fullName evidence="5 14">Adenine DNA glycosylase</fullName>
        <ecNumber evidence="4 14">3.2.2.31</ecNumber>
    </recommendedName>
</protein>
<dbReference type="Pfam" id="PF00730">
    <property type="entry name" value="HhH-GPD"/>
    <property type="match status" value="1"/>
</dbReference>
<dbReference type="AlphaFoldDB" id="A0A937K0N5"/>
<comment type="similarity">
    <text evidence="3 14">Belongs to the Nth/MutY family.</text>
</comment>
<evidence type="ECO:0000313" key="17">
    <source>
        <dbReference type="Proteomes" id="UP000659388"/>
    </source>
</evidence>
<dbReference type="Gene3D" id="1.10.340.30">
    <property type="entry name" value="Hypothetical protein, domain 2"/>
    <property type="match status" value="1"/>
</dbReference>
<evidence type="ECO:0000256" key="9">
    <source>
        <dbReference type="ARBA" id="ARBA00022801"/>
    </source>
</evidence>
<dbReference type="InterPro" id="IPR044298">
    <property type="entry name" value="MIG/MutY"/>
</dbReference>
<evidence type="ECO:0000313" key="16">
    <source>
        <dbReference type="EMBL" id="MBL3657804.1"/>
    </source>
</evidence>
<keyword evidence="6" id="KW-0004">4Fe-4S</keyword>
<dbReference type="PANTHER" id="PTHR42944:SF1">
    <property type="entry name" value="ADENINE DNA GLYCOSYLASE"/>
    <property type="match status" value="1"/>
</dbReference>
<evidence type="ECO:0000256" key="13">
    <source>
        <dbReference type="ARBA" id="ARBA00023295"/>
    </source>
</evidence>
<dbReference type="SUPFAM" id="SSF55811">
    <property type="entry name" value="Nudix"/>
    <property type="match status" value="1"/>
</dbReference>
<keyword evidence="12" id="KW-0234">DNA repair</keyword>
<evidence type="ECO:0000256" key="11">
    <source>
        <dbReference type="ARBA" id="ARBA00023014"/>
    </source>
</evidence>
<evidence type="ECO:0000256" key="4">
    <source>
        <dbReference type="ARBA" id="ARBA00012045"/>
    </source>
</evidence>
<evidence type="ECO:0000256" key="5">
    <source>
        <dbReference type="ARBA" id="ARBA00022023"/>
    </source>
</evidence>
<proteinExistence type="inferred from homology"/>
<keyword evidence="11" id="KW-0411">Iron-sulfur</keyword>
<evidence type="ECO:0000256" key="1">
    <source>
        <dbReference type="ARBA" id="ARBA00000843"/>
    </source>
</evidence>
<dbReference type="CDD" id="cd03431">
    <property type="entry name" value="NUDIX_DNA_Glycosylase_C-MutY"/>
    <property type="match status" value="1"/>
</dbReference>
<keyword evidence="7" id="KW-0479">Metal-binding</keyword>
<dbReference type="GO" id="GO:0000701">
    <property type="term" value="F:purine-specific mismatch base pair DNA N-glycosylase activity"/>
    <property type="evidence" value="ECO:0007669"/>
    <property type="project" value="UniProtKB-EC"/>
</dbReference>
<keyword evidence="13 14" id="KW-0326">Glycosidase</keyword>
<dbReference type="GO" id="GO:0035485">
    <property type="term" value="F:adenine/guanine mispair binding"/>
    <property type="evidence" value="ECO:0007669"/>
    <property type="project" value="TreeGrafter"/>
</dbReference>
<dbReference type="GO" id="GO:0006284">
    <property type="term" value="P:base-excision repair"/>
    <property type="evidence" value="ECO:0007669"/>
    <property type="project" value="UniProtKB-UniRule"/>
</dbReference>
<dbReference type="RefSeq" id="WP_202245590.1">
    <property type="nucleotide sequence ID" value="NZ_JAESIY010000009.1"/>
</dbReference>
<dbReference type="EMBL" id="JAESIY010000009">
    <property type="protein sequence ID" value="MBL3657804.1"/>
    <property type="molecule type" value="Genomic_DNA"/>
</dbReference>
<dbReference type="GO" id="GO:0006298">
    <property type="term" value="P:mismatch repair"/>
    <property type="evidence" value="ECO:0007669"/>
    <property type="project" value="TreeGrafter"/>
</dbReference>
<dbReference type="Gene3D" id="3.90.79.10">
    <property type="entry name" value="Nucleoside Triphosphate Pyrophosphohydrolase"/>
    <property type="match status" value="1"/>
</dbReference>
<evidence type="ECO:0000256" key="10">
    <source>
        <dbReference type="ARBA" id="ARBA00023004"/>
    </source>
</evidence>
<evidence type="ECO:0000256" key="6">
    <source>
        <dbReference type="ARBA" id="ARBA00022485"/>
    </source>
</evidence>
<feature type="domain" description="HhH-GPD" evidence="15">
    <location>
        <begin position="39"/>
        <end position="190"/>
    </location>
</feature>
<evidence type="ECO:0000256" key="7">
    <source>
        <dbReference type="ARBA" id="ARBA00022723"/>
    </source>
</evidence>